<feature type="compositionally biased region" description="Polar residues" evidence="1">
    <location>
        <begin position="241"/>
        <end position="250"/>
    </location>
</feature>
<evidence type="ECO:0000313" key="2">
    <source>
        <dbReference type="EMBL" id="KAF2834595.1"/>
    </source>
</evidence>
<feature type="region of interest" description="Disordered" evidence="1">
    <location>
        <begin position="317"/>
        <end position="416"/>
    </location>
</feature>
<feature type="compositionally biased region" description="Basic and acidic residues" evidence="1">
    <location>
        <begin position="516"/>
        <end position="528"/>
    </location>
</feature>
<feature type="region of interest" description="Disordered" evidence="1">
    <location>
        <begin position="494"/>
        <end position="629"/>
    </location>
</feature>
<feature type="compositionally biased region" description="Low complexity" evidence="1">
    <location>
        <begin position="407"/>
        <end position="416"/>
    </location>
</feature>
<accession>A0A9P4S2S1</accession>
<feature type="region of interest" description="Disordered" evidence="1">
    <location>
        <begin position="47"/>
        <end position="68"/>
    </location>
</feature>
<dbReference type="AlphaFoldDB" id="A0A9P4S2S1"/>
<gene>
    <name evidence="2" type="ORF">M501DRAFT_989539</name>
</gene>
<feature type="compositionally biased region" description="Polar residues" evidence="1">
    <location>
        <begin position="283"/>
        <end position="295"/>
    </location>
</feature>
<comment type="caution">
    <text evidence="2">The sequence shown here is derived from an EMBL/GenBank/DDBJ whole genome shotgun (WGS) entry which is preliminary data.</text>
</comment>
<feature type="compositionally biased region" description="Polar residues" evidence="1">
    <location>
        <begin position="389"/>
        <end position="398"/>
    </location>
</feature>
<feature type="compositionally biased region" description="Low complexity" evidence="1">
    <location>
        <begin position="534"/>
        <end position="544"/>
    </location>
</feature>
<sequence length="715" mass="78547">MEDQESEYGNIWIPGNSQNSFIMEMHEGIPLSYLNSPSCEENSLQYASITNPQPPPHDHAQAPHDPTHTIPIEAQASSIHYETPSLDAPPQDTHTTPGLYIDDFTFPAYDDDCTTPQYLTSYPSPTNAYATPIPYYPDDCINPSLKESYRALGHTEAPASPVSEPQEPWWTCIPGLDLDLDPNPVHVEVERGEEPRASVEDDMFQTPVDGTYYPIYTPPIGEDTRVVPYRHYQHRHQSHQTTATNPTFSHPQHIPPNRDHTHAPIPGAATLPNSDPDPRHLHPTTTSQSRKRSFQTYVEDTPLAPLSRFEISGYANDEGIGTASTTPFPPATRRSSGSLDHDGGISHPTPSHHGDRERNRPPKPPDSATTFSSLEHGGDPAPTLADDPGSSNQTTREPCTNPFHMHPASSSSLLTSFPSSGPLAVPNIPTPPLRFCIPCPHAGAHTLLPLPNSSLHPSSVRTSPGPGFPARGVLNPLRPVLHFPWWREHLPAGWSGFGKLGRGRESKPKTRGKTRGTKDGRSELKGDGDGDGACDGNASSGSGSRSEERRGKDKRGIERYRHPDQEDDDESSTYNLTCAPPGPREEEDTSTSRRENTSPSNSASLFPSPSPSPSTSNDDDEFQQNTPELTPRLLSQLRYDFFIRRLPLSTILSNASSWGLCPSKKTDRKAVQKWLENTYGAGRGDWVGEDGRRVGVAEAWRRGREREEVGLGEVG</sequence>
<organism evidence="2 3">
    <name type="scientific">Patellaria atrata CBS 101060</name>
    <dbReference type="NCBI Taxonomy" id="1346257"/>
    <lineage>
        <taxon>Eukaryota</taxon>
        <taxon>Fungi</taxon>
        <taxon>Dikarya</taxon>
        <taxon>Ascomycota</taxon>
        <taxon>Pezizomycotina</taxon>
        <taxon>Dothideomycetes</taxon>
        <taxon>Dothideomycetes incertae sedis</taxon>
        <taxon>Patellariales</taxon>
        <taxon>Patellariaceae</taxon>
        <taxon>Patellaria</taxon>
    </lineage>
</organism>
<evidence type="ECO:0000313" key="3">
    <source>
        <dbReference type="Proteomes" id="UP000799429"/>
    </source>
</evidence>
<feature type="compositionally biased region" description="Basic and acidic residues" evidence="1">
    <location>
        <begin position="56"/>
        <end position="67"/>
    </location>
</feature>
<feature type="compositionally biased region" description="Low complexity" evidence="1">
    <location>
        <begin position="597"/>
        <end position="607"/>
    </location>
</feature>
<dbReference type="Proteomes" id="UP000799429">
    <property type="component" value="Unassembled WGS sequence"/>
</dbReference>
<proteinExistence type="predicted"/>
<dbReference type="EMBL" id="MU006116">
    <property type="protein sequence ID" value="KAF2834595.1"/>
    <property type="molecule type" value="Genomic_DNA"/>
</dbReference>
<name>A0A9P4S2S1_9PEZI</name>
<feature type="region of interest" description="Disordered" evidence="1">
    <location>
        <begin position="233"/>
        <end position="295"/>
    </location>
</feature>
<feature type="compositionally biased region" description="Basic and acidic residues" evidence="1">
    <location>
        <begin position="545"/>
        <end position="564"/>
    </location>
</feature>
<protein>
    <submittedName>
        <fullName evidence="2">Uncharacterized protein</fullName>
    </submittedName>
</protein>
<evidence type="ECO:0000256" key="1">
    <source>
        <dbReference type="SAM" id="MobiDB-lite"/>
    </source>
</evidence>
<keyword evidence="3" id="KW-1185">Reference proteome</keyword>
<reference evidence="2" key="1">
    <citation type="journal article" date="2020" name="Stud. Mycol.">
        <title>101 Dothideomycetes genomes: a test case for predicting lifestyles and emergence of pathogens.</title>
        <authorList>
            <person name="Haridas S."/>
            <person name="Albert R."/>
            <person name="Binder M."/>
            <person name="Bloem J."/>
            <person name="Labutti K."/>
            <person name="Salamov A."/>
            <person name="Andreopoulos B."/>
            <person name="Baker S."/>
            <person name="Barry K."/>
            <person name="Bills G."/>
            <person name="Bluhm B."/>
            <person name="Cannon C."/>
            <person name="Castanera R."/>
            <person name="Culley D."/>
            <person name="Daum C."/>
            <person name="Ezra D."/>
            <person name="Gonzalez J."/>
            <person name="Henrissat B."/>
            <person name="Kuo A."/>
            <person name="Liang C."/>
            <person name="Lipzen A."/>
            <person name="Lutzoni F."/>
            <person name="Magnuson J."/>
            <person name="Mondo S."/>
            <person name="Nolan M."/>
            <person name="Ohm R."/>
            <person name="Pangilinan J."/>
            <person name="Park H.-J."/>
            <person name="Ramirez L."/>
            <person name="Alfaro M."/>
            <person name="Sun H."/>
            <person name="Tritt A."/>
            <person name="Yoshinaga Y."/>
            <person name="Zwiers L.-H."/>
            <person name="Turgeon B."/>
            <person name="Goodwin S."/>
            <person name="Spatafora J."/>
            <person name="Crous P."/>
            <person name="Grigoriev I."/>
        </authorList>
    </citation>
    <scope>NUCLEOTIDE SEQUENCE</scope>
    <source>
        <strain evidence="2">CBS 101060</strain>
    </source>
</reference>